<dbReference type="GO" id="GO:0005829">
    <property type="term" value="C:cytosol"/>
    <property type="evidence" value="ECO:0007669"/>
    <property type="project" value="TreeGrafter"/>
</dbReference>
<evidence type="ECO:0000313" key="2">
    <source>
        <dbReference type="EMBL" id="KAF3330847.1"/>
    </source>
</evidence>
<dbReference type="PRINTS" id="PR00081">
    <property type="entry name" value="GDHRDH"/>
</dbReference>
<dbReference type="NCBIfam" id="NF005559">
    <property type="entry name" value="PRK07231.1"/>
    <property type="match status" value="1"/>
</dbReference>
<gene>
    <name evidence="2" type="ORF">FCM35_KLT04201</name>
</gene>
<dbReference type="FunFam" id="3.40.50.720:FF:000084">
    <property type="entry name" value="Short-chain dehydrogenase reductase"/>
    <property type="match status" value="1"/>
</dbReference>
<dbReference type="GO" id="GO:0010301">
    <property type="term" value="F:xanthoxin dehydrogenase (NAD+) activity"/>
    <property type="evidence" value="ECO:0007669"/>
    <property type="project" value="TreeGrafter"/>
</dbReference>
<dbReference type="Pfam" id="PF13561">
    <property type="entry name" value="adh_short_C2"/>
    <property type="match status" value="1"/>
</dbReference>
<keyword evidence="3" id="KW-1185">Reference proteome</keyword>
<dbReference type="InterPro" id="IPR002347">
    <property type="entry name" value="SDR_fam"/>
</dbReference>
<organism evidence="2 3">
    <name type="scientific">Carex littledalei</name>
    <dbReference type="NCBI Taxonomy" id="544730"/>
    <lineage>
        <taxon>Eukaryota</taxon>
        <taxon>Viridiplantae</taxon>
        <taxon>Streptophyta</taxon>
        <taxon>Embryophyta</taxon>
        <taxon>Tracheophyta</taxon>
        <taxon>Spermatophyta</taxon>
        <taxon>Magnoliopsida</taxon>
        <taxon>Liliopsida</taxon>
        <taxon>Poales</taxon>
        <taxon>Cyperaceae</taxon>
        <taxon>Cyperoideae</taxon>
        <taxon>Cariceae</taxon>
        <taxon>Carex</taxon>
        <taxon>Carex subgen. Euthyceras</taxon>
    </lineage>
</organism>
<evidence type="ECO:0000256" key="1">
    <source>
        <dbReference type="ARBA" id="ARBA00006484"/>
    </source>
</evidence>
<dbReference type="EMBL" id="SWLB01000013">
    <property type="protein sequence ID" value="KAF3330847.1"/>
    <property type="molecule type" value="Genomic_DNA"/>
</dbReference>
<dbReference type="PRINTS" id="PR00080">
    <property type="entry name" value="SDRFAMILY"/>
</dbReference>
<evidence type="ECO:0000313" key="3">
    <source>
        <dbReference type="Proteomes" id="UP000623129"/>
    </source>
</evidence>
<dbReference type="GO" id="GO:0009688">
    <property type="term" value="P:abscisic acid biosynthetic process"/>
    <property type="evidence" value="ECO:0007669"/>
    <property type="project" value="TreeGrafter"/>
</dbReference>
<dbReference type="SUPFAM" id="SSF51735">
    <property type="entry name" value="NAD(P)-binding Rossmann-fold domains"/>
    <property type="match status" value="1"/>
</dbReference>
<dbReference type="InterPro" id="IPR036291">
    <property type="entry name" value="NAD(P)-bd_dom_sf"/>
</dbReference>
<dbReference type="AlphaFoldDB" id="A0A833R239"/>
<comment type="caution">
    <text evidence="2">The sequence shown here is derived from an EMBL/GenBank/DDBJ whole genome shotgun (WGS) entry which is preliminary data.</text>
</comment>
<proteinExistence type="inferred from homology"/>
<sequence>MADTTATSSATGRLEGKVALITGGASGIGEATVKLFIKHGAKVCIADIHDDRGEQLCESFGGGKHAIFFHCDVSKEDDVSKAVDFTVETFGTLDILVNNAGITGHKVLDIREVDFREFKKVFEINVDGVFLGMKHAARVMIPRGKGSIISLASVASVIGGMGPHGYTGSKHAVVGLTKSVAAELGKHGIRVNCVSPYAIPTGLSMAHLPESERTEDAVKDFLAFVGSHANLKGINLGVGDVAEAVLFLASDEARYVSGLNLTVDGGFSVVNNELKPFEV</sequence>
<reference evidence="2" key="1">
    <citation type="submission" date="2020-01" db="EMBL/GenBank/DDBJ databases">
        <title>Genome sequence of Kobresia littledalei, the first chromosome-level genome in the family Cyperaceae.</title>
        <authorList>
            <person name="Qu G."/>
        </authorList>
    </citation>
    <scope>NUCLEOTIDE SEQUENCE</scope>
    <source>
        <strain evidence="2">C.B.Clarke</strain>
        <tissue evidence="2">Leaf</tissue>
    </source>
</reference>
<dbReference type="Gene3D" id="3.40.50.720">
    <property type="entry name" value="NAD(P)-binding Rossmann-like Domain"/>
    <property type="match status" value="1"/>
</dbReference>
<dbReference type="Proteomes" id="UP000623129">
    <property type="component" value="Unassembled WGS sequence"/>
</dbReference>
<accession>A0A833R239</accession>
<comment type="similarity">
    <text evidence="1">Belongs to the short-chain dehydrogenases/reductases (SDR) family.</text>
</comment>
<name>A0A833R239_9POAL</name>
<dbReference type="OrthoDB" id="294295at2759"/>
<dbReference type="PANTHER" id="PTHR42820:SF1">
    <property type="entry name" value="SHORT-CHAIN DEHYDROGENASE_REDUCTASE FAMILY PROTEIN"/>
    <property type="match status" value="1"/>
</dbReference>
<dbReference type="PANTHER" id="PTHR42820">
    <property type="entry name" value="SHORT-CHAIN DEHYDROGENASE REDUCTASE"/>
    <property type="match status" value="1"/>
</dbReference>
<protein>
    <submittedName>
        <fullName evidence="2">Zerumbone synthase-like protein</fullName>
    </submittedName>
</protein>